<gene>
    <name evidence="2" type="ORF">MRATA1EN1_LOCUS20735</name>
</gene>
<dbReference type="EMBL" id="OX459967">
    <property type="protein sequence ID" value="CAI9171773.1"/>
    <property type="molecule type" value="Genomic_DNA"/>
</dbReference>
<protein>
    <submittedName>
        <fullName evidence="2">Uncharacterized protein</fullName>
    </submittedName>
</protein>
<proteinExistence type="predicted"/>
<organism evidence="2 3">
    <name type="scientific">Rangifer tarandus platyrhynchus</name>
    <name type="common">Svalbard reindeer</name>
    <dbReference type="NCBI Taxonomy" id="3082113"/>
    <lineage>
        <taxon>Eukaryota</taxon>
        <taxon>Metazoa</taxon>
        <taxon>Chordata</taxon>
        <taxon>Craniata</taxon>
        <taxon>Vertebrata</taxon>
        <taxon>Euteleostomi</taxon>
        <taxon>Mammalia</taxon>
        <taxon>Eutheria</taxon>
        <taxon>Laurasiatheria</taxon>
        <taxon>Artiodactyla</taxon>
        <taxon>Ruminantia</taxon>
        <taxon>Pecora</taxon>
        <taxon>Cervidae</taxon>
        <taxon>Odocoileinae</taxon>
        <taxon>Rangifer</taxon>
    </lineage>
</organism>
<feature type="region of interest" description="Disordered" evidence="1">
    <location>
        <begin position="37"/>
        <end position="92"/>
    </location>
</feature>
<evidence type="ECO:0000313" key="2">
    <source>
        <dbReference type="EMBL" id="CAI9171773.1"/>
    </source>
</evidence>
<evidence type="ECO:0000313" key="3">
    <source>
        <dbReference type="Proteomes" id="UP001176941"/>
    </source>
</evidence>
<dbReference type="Proteomes" id="UP001176941">
    <property type="component" value="Chromosome 31"/>
</dbReference>
<evidence type="ECO:0000256" key="1">
    <source>
        <dbReference type="SAM" id="MobiDB-lite"/>
    </source>
</evidence>
<sequence length="92" mass="9246">MWVLALSARWLPEGDDLLAAAVQNGLGADVAAFPPGPILSQTRGDGGRGERLGCRGRDVASSGRLTWPGRRGRGGGGAGPGLSAAGRGISPR</sequence>
<name>A0ABN8ZD03_RANTA</name>
<feature type="compositionally biased region" description="Low complexity" evidence="1">
    <location>
        <begin position="81"/>
        <end position="92"/>
    </location>
</feature>
<reference evidence="2" key="1">
    <citation type="submission" date="2023-04" db="EMBL/GenBank/DDBJ databases">
        <authorList>
            <consortium name="ELIXIR-Norway"/>
        </authorList>
    </citation>
    <scope>NUCLEOTIDE SEQUENCE [LARGE SCALE GENOMIC DNA]</scope>
</reference>
<feature type="compositionally biased region" description="Basic and acidic residues" evidence="1">
    <location>
        <begin position="45"/>
        <end position="58"/>
    </location>
</feature>
<accession>A0ABN8ZD03</accession>
<keyword evidence="3" id="KW-1185">Reference proteome</keyword>